<keyword evidence="6" id="KW-0539">Nucleus</keyword>
<dbReference type="Pfam" id="PF11951">
    <property type="entry name" value="Fungal_trans_2"/>
    <property type="match status" value="1"/>
</dbReference>
<reference evidence="7 8" key="1">
    <citation type="submission" date="2015-06" db="EMBL/GenBank/DDBJ databases">
        <title>Talaromyces atroroseus IBT 11181 draft genome.</title>
        <authorList>
            <person name="Rasmussen K.B."/>
            <person name="Rasmussen S."/>
            <person name="Petersen B."/>
            <person name="Sicheritz-Ponten T."/>
            <person name="Mortensen U.H."/>
            <person name="Thrane U."/>
        </authorList>
    </citation>
    <scope>NUCLEOTIDE SEQUENCE [LARGE SCALE GENOMIC DNA]</scope>
    <source>
        <strain evidence="7 8">IBT 11181</strain>
    </source>
</reference>
<keyword evidence="4" id="KW-0238">DNA-binding</keyword>
<dbReference type="OrthoDB" id="2593732at2759"/>
<evidence type="ECO:0000256" key="3">
    <source>
        <dbReference type="ARBA" id="ARBA00023015"/>
    </source>
</evidence>
<comment type="caution">
    <text evidence="7">The sequence shown here is derived from an EMBL/GenBank/DDBJ whole genome shotgun (WGS) entry which is preliminary data.</text>
</comment>
<keyword evidence="8" id="KW-1185">Reference proteome</keyword>
<gene>
    <name evidence="7" type="ORF">UA08_07172</name>
</gene>
<dbReference type="EMBL" id="LFMY01000011">
    <property type="protein sequence ID" value="OKL57632.1"/>
    <property type="molecule type" value="Genomic_DNA"/>
</dbReference>
<keyword evidence="3" id="KW-0805">Transcription regulation</keyword>
<dbReference type="Proteomes" id="UP000214365">
    <property type="component" value="Unassembled WGS sequence"/>
</dbReference>
<protein>
    <recommendedName>
        <fullName evidence="9">Transcription factor domain-containing protein</fullName>
    </recommendedName>
</protein>
<evidence type="ECO:0000313" key="8">
    <source>
        <dbReference type="Proteomes" id="UP000214365"/>
    </source>
</evidence>
<name>A0A225A9Z4_TALAT</name>
<organism evidence="7 8">
    <name type="scientific">Talaromyces atroroseus</name>
    <dbReference type="NCBI Taxonomy" id="1441469"/>
    <lineage>
        <taxon>Eukaryota</taxon>
        <taxon>Fungi</taxon>
        <taxon>Dikarya</taxon>
        <taxon>Ascomycota</taxon>
        <taxon>Pezizomycotina</taxon>
        <taxon>Eurotiomycetes</taxon>
        <taxon>Eurotiomycetidae</taxon>
        <taxon>Eurotiales</taxon>
        <taxon>Trichocomaceae</taxon>
        <taxon>Talaromyces</taxon>
        <taxon>Talaromyces sect. Trachyspermi</taxon>
    </lineage>
</organism>
<dbReference type="GO" id="GO:0003677">
    <property type="term" value="F:DNA binding"/>
    <property type="evidence" value="ECO:0007669"/>
    <property type="project" value="UniProtKB-KW"/>
</dbReference>
<accession>A0A225A9Z4</accession>
<dbReference type="PANTHER" id="PTHR36206">
    <property type="entry name" value="ASPERCRYPTIN BIOSYNTHESIS CLUSTER-SPECIFIC TRANSCRIPTION REGULATOR ATNN-RELATED"/>
    <property type="match status" value="1"/>
</dbReference>
<evidence type="ECO:0000256" key="4">
    <source>
        <dbReference type="ARBA" id="ARBA00023125"/>
    </source>
</evidence>
<evidence type="ECO:0000256" key="1">
    <source>
        <dbReference type="ARBA" id="ARBA00022723"/>
    </source>
</evidence>
<proteinExistence type="predicted"/>
<evidence type="ECO:0000256" key="6">
    <source>
        <dbReference type="ARBA" id="ARBA00023242"/>
    </source>
</evidence>
<evidence type="ECO:0008006" key="9">
    <source>
        <dbReference type="Google" id="ProtNLM"/>
    </source>
</evidence>
<dbReference type="InterPro" id="IPR052360">
    <property type="entry name" value="Transcr_Regulatory_Proteins"/>
</dbReference>
<dbReference type="AlphaFoldDB" id="A0A225A9Z4"/>
<keyword evidence="2" id="KW-0862">Zinc</keyword>
<dbReference type="GeneID" id="31006928"/>
<evidence type="ECO:0000313" key="7">
    <source>
        <dbReference type="EMBL" id="OKL57632.1"/>
    </source>
</evidence>
<dbReference type="PANTHER" id="PTHR36206:SF12">
    <property type="entry name" value="ASPERCRYPTIN BIOSYNTHESIS CLUSTER-SPECIFIC TRANSCRIPTION REGULATOR ATNN-RELATED"/>
    <property type="match status" value="1"/>
</dbReference>
<sequence>MAGEKGIRICGTKVRTGCLTCNGYAQDPKTLSMVIYRAPSISLVTTELERRSFAFFLDQTRNLFPIGFSNPLLQAAHENRALAHSVISLGALQQHFEHGDGPRLNISLGLLAAQQYGKALRALQSHNEPPSVDTLMICSIVFACFECLRGCRQAAIIHMKSGLDLFRRSGAYAAWNIVSEKTMGLLLIRWENQLIEMLGLDIRNDQSPPLAGLYFDDVNNFHSSLDGIINHILHAKHNLSVFEEHQTPWASPGRFSQISSTIEEWHHGFLISTSQQKKQRQQQLSEDSEGHGQDDPILLHIWYLLSKIYIAIQPAVDAEEAWDQFTGDFDTIVALSESYLKTSTRENALSRYLLE</sequence>
<evidence type="ECO:0000256" key="5">
    <source>
        <dbReference type="ARBA" id="ARBA00023163"/>
    </source>
</evidence>
<evidence type="ECO:0000256" key="2">
    <source>
        <dbReference type="ARBA" id="ARBA00022833"/>
    </source>
</evidence>
<dbReference type="GO" id="GO:0046872">
    <property type="term" value="F:metal ion binding"/>
    <property type="evidence" value="ECO:0007669"/>
    <property type="project" value="UniProtKB-KW"/>
</dbReference>
<dbReference type="RefSeq" id="XP_020117753.1">
    <property type="nucleotide sequence ID" value="XM_020262084.1"/>
</dbReference>
<dbReference type="InterPro" id="IPR021858">
    <property type="entry name" value="Fun_TF"/>
</dbReference>
<keyword evidence="1" id="KW-0479">Metal-binding</keyword>
<keyword evidence="5" id="KW-0804">Transcription</keyword>